<evidence type="ECO:0000313" key="2">
    <source>
        <dbReference type="Proteomes" id="UP000789920"/>
    </source>
</evidence>
<accession>A0ACA9RVN6</accession>
<dbReference type="Proteomes" id="UP000789920">
    <property type="component" value="Unassembled WGS sequence"/>
</dbReference>
<dbReference type="EMBL" id="CAJVQC010073880">
    <property type="protein sequence ID" value="CAG8812616.1"/>
    <property type="molecule type" value="Genomic_DNA"/>
</dbReference>
<organism evidence="1 2">
    <name type="scientific">Racocetra persica</name>
    <dbReference type="NCBI Taxonomy" id="160502"/>
    <lineage>
        <taxon>Eukaryota</taxon>
        <taxon>Fungi</taxon>
        <taxon>Fungi incertae sedis</taxon>
        <taxon>Mucoromycota</taxon>
        <taxon>Glomeromycotina</taxon>
        <taxon>Glomeromycetes</taxon>
        <taxon>Diversisporales</taxon>
        <taxon>Gigasporaceae</taxon>
        <taxon>Racocetra</taxon>
    </lineage>
</organism>
<feature type="non-terminal residue" evidence="1">
    <location>
        <position position="1"/>
    </location>
</feature>
<name>A0ACA9RVN6_9GLOM</name>
<comment type="caution">
    <text evidence="1">The sequence shown here is derived from an EMBL/GenBank/DDBJ whole genome shotgun (WGS) entry which is preliminary data.</text>
</comment>
<sequence length="108" mass="12092">TAAQRTYARCNKNGLDSKYNNCVIGNNQRYNNTFVEDGHFTKLTTYEQLGPGIELLVQNELAVIIIGITISLKSIEMFMGIRSQYPLLMLFSTKARLNESKVNAKATA</sequence>
<proteinExistence type="predicted"/>
<evidence type="ECO:0000313" key="1">
    <source>
        <dbReference type="EMBL" id="CAG8812616.1"/>
    </source>
</evidence>
<protein>
    <submittedName>
        <fullName evidence="1">15834_t:CDS:1</fullName>
    </submittedName>
</protein>
<reference evidence="1" key="1">
    <citation type="submission" date="2021-06" db="EMBL/GenBank/DDBJ databases">
        <authorList>
            <person name="Kallberg Y."/>
            <person name="Tangrot J."/>
            <person name="Rosling A."/>
        </authorList>
    </citation>
    <scope>NUCLEOTIDE SEQUENCE</scope>
    <source>
        <strain evidence="1">MA461A</strain>
    </source>
</reference>
<feature type="non-terminal residue" evidence="1">
    <location>
        <position position="108"/>
    </location>
</feature>
<gene>
    <name evidence="1" type="ORF">RPERSI_LOCUS23565</name>
</gene>
<keyword evidence="2" id="KW-1185">Reference proteome</keyword>